<gene>
    <name evidence="2" type="ORF">GGQ01_003169</name>
</gene>
<evidence type="ECO:0000313" key="2">
    <source>
        <dbReference type="EMBL" id="MCS4038079.1"/>
    </source>
</evidence>
<proteinExistence type="predicted"/>
<comment type="caution">
    <text evidence="2">The sequence shown here is derived from an EMBL/GenBank/DDBJ whole genome shotgun (WGS) entry which is preliminary data.</text>
</comment>
<protein>
    <submittedName>
        <fullName evidence="2">Uncharacterized protein</fullName>
    </submittedName>
</protein>
<name>A0A9X2ZEK7_9BACT</name>
<evidence type="ECO:0000313" key="3">
    <source>
        <dbReference type="Proteomes" id="UP001155040"/>
    </source>
</evidence>
<dbReference type="RefSeq" id="WP_259091325.1">
    <property type="nucleotide sequence ID" value="NZ_JANTZY010000031.1"/>
</dbReference>
<sequence length="193" mass="21384">MTLPDIVSQFSAALKEADSGKPVEEGKPYDPGIGPFTEAGAIERGLSRLRSSGRWKEAETEKSYPSDGRTRCDIYVPGDWAIEVKLLRPFGDNGREMEHWSENALHPYEGNTSSIGDALKLIASGFPERKAVLIYGFEHEPPKIPLETTVEAFELIAEEACGIDLGPRAESVETGLVHPVHEQMRTYGWEVRN</sequence>
<dbReference type="AlphaFoldDB" id="A0A9X2ZEK7"/>
<accession>A0A9X2ZEK7</accession>
<evidence type="ECO:0000256" key="1">
    <source>
        <dbReference type="SAM" id="MobiDB-lite"/>
    </source>
</evidence>
<reference evidence="2" key="1">
    <citation type="submission" date="2022-08" db="EMBL/GenBank/DDBJ databases">
        <title>Genomic Encyclopedia of Type Strains, Phase V (KMG-V): Genome sequencing to study the core and pangenomes of soil and plant-associated prokaryotes.</title>
        <authorList>
            <person name="Whitman W."/>
        </authorList>
    </citation>
    <scope>NUCLEOTIDE SEQUENCE</scope>
    <source>
        <strain evidence="2">SP3012</strain>
    </source>
</reference>
<organism evidence="2 3">
    <name type="scientific">Salinibacter ruber</name>
    <dbReference type="NCBI Taxonomy" id="146919"/>
    <lineage>
        <taxon>Bacteria</taxon>
        <taxon>Pseudomonadati</taxon>
        <taxon>Rhodothermota</taxon>
        <taxon>Rhodothermia</taxon>
        <taxon>Rhodothermales</taxon>
        <taxon>Salinibacteraceae</taxon>
        <taxon>Salinibacter</taxon>
    </lineage>
</organism>
<feature type="region of interest" description="Disordered" evidence="1">
    <location>
        <begin position="14"/>
        <end position="38"/>
    </location>
</feature>
<dbReference type="EMBL" id="JANUBF010000036">
    <property type="protein sequence ID" value="MCS4038079.1"/>
    <property type="molecule type" value="Genomic_DNA"/>
</dbReference>
<dbReference type="Proteomes" id="UP001155040">
    <property type="component" value="Unassembled WGS sequence"/>
</dbReference>
<feature type="compositionally biased region" description="Basic and acidic residues" evidence="1">
    <location>
        <begin position="15"/>
        <end position="28"/>
    </location>
</feature>